<keyword evidence="4 5" id="KW-0479">Metal-binding</keyword>
<evidence type="ECO:0000256" key="1">
    <source>
        <dbReference type="ARBA" id="ARBA00006964"/>
    </source>
</evidence>
<evidence type="ECO:0000313" key="6">
    <source>
        <dbReference type="EMBL" id="MBB6071255.1"/>
    </source>
</evidence>
<dbReference type="PANTHER" id="PTHR13799">
    <property type="entry name" value="NGG1 INTERACTING FACTOR 3"/>
    <property type="match status" value="1"/>
</dbReference>
<dbReference type="Pfam" id="PF01784">
    <property type="entry name" value="DUF34_NIF3"/>
    <property type="match status" value="1"/>
</dbReference>
<feature type="binding site" evidence="5">
    <location>
        <position position="103"/>
    </location>
    <ligand>
        <name>a divalent metal cation</name>
        <dbReference type="ChEBI" id="CHEBI:60240"/>
        <label>1</label>
    </ligand>
</feature>
<protein>
    <recommendedName>
        <fullName evidence="3">GTP cyclohydrolase 1 type 2 homolog</fullName>
    </recommendedName>
</protein>
<comment type="similarity">
    <text evidence="1">Belongs to the GTP cyclohydrolase I type 2/NIF3 family.</text>
</comment>
<evidence type="ECO:0000256" key="2">
    <source>
        <dbReference type="ARBA" id="ARBA00011643"/>
    </source>
</evidence>
<dbReference type="NCBIfam" id="TIGR00486">
    <property type="entry name" value="YbgI_SA1388"/>
    <property type="match status" value="1"/>
</dbReference>
<dbReference type="SUPFAM" id="SSF102705">
    <property type="entry name" value="NIF3 (NGG1p interacting factor 3)-like"/>
    <property type="match status" value="1"/>
</dbReference>
<gene>
    <name evidence="6" type="ORF">HNQ61_002879</name>
</gene>
<evidence type="ECO:0000256" key="4">
    <source>
        <dbReference type="ARBA" id="ARBA00022723"/>
    </source>
</evidence>
<organism evidence="6 7">
    <name type="scientific">Longimicrobium terrae</name>
    <dbReference type="NCBI Taxonomy" id="1639882"/>
    <lineage>
        <taxon>Bacteria</taxon>
        <taxon>Pseudomonadati</taxon>
        <taxon>Gemmatimonadota</taxon>
        <taxon>Longimicrobiia</taxon>
        <taxon>Longimicrobiales</taxon>
        <taxon>Longimicrobiaceae</taxon>
        <taxon>Longimicrobium</taxon>
    </lineage>
</organism>
<evidence type="ECO:0000313" key="7">
    <source>
        <dbReference type="Proteomes" id="UP000582837"/>
    </source>
</evidence>
<evidence type="ECO:0000256" key="5">
    <source>
        <dbReference type="PIRSR" id="PIRSR602678-1"/>
    </source>
</evidence>
<dbReference type="AlphaFoldDB" id="A0A841GZL6"/>
<dbReference type="GO" id="GO:0005737">
    <property type="term" value="C:cytoplasm"/>
    <property type="evidence" value="ECO:0007669"/>
    <property type="project" value="TreeGrafter"/>
</dbReference>
<dbReference type="InterPro" id="IPR002678">
    <property type="entry name" value="DUF34/NIF3"/>
</dbReference>
<dbReference type="FunFam" id="3.40.1390.30:FF:000001">
    <property type="entry name" value="GTP cyclohydrolase 1 type 2"/>
    <property type="match status" value="1"/>
</dbReference>
<feature type="binding site" evidence="5">
    <location>
        <position position="67"/>
    </location>
    <ligand>
        <name>a divalent metal cation</name>
        <dbReference type="ChEBI" id="CHEBI:60240"/>
        <label>1</label>
    </ligand>
</feature>
<feature type="binding site" evidence="5">
    <location>
        <position position="66"/>
    </location>
    <ligand>
        <name>a divalent metal cation</name>
        <dbReference type="ChEBI" id="CHEBI:60240"/>
        <label>1</label>
    </ligand>
</feature>
<dbReference type="Gene3D" id="3.40.1390.30">
    <property type="entry name" value="NIF3 (NGG1p interacting factor 3)-like"/>
    <property type="match status" value="2"/>
</dbReference>
<comment type="subunit">
    <text evidence="2">Homohexamer.</text>
</comment>
<comment type="caution">
    <text evidence="6">The sequence shown here is derived from an EMBL/GenBank/DDBJ whole genome shotgun (WGS) entry which is preliminary data.</text>
</comment>
<dbReference type="PANTHER" id="PTHR13799:SF14">
    <property type="entry name" value="GTP CYCLOHYDROLASE 1 TYPE 2 HOMOLOG"/>
    <property type="match status" value="1"/>
</dbReference>
<accession>A0A841GZL6</accession>
<reference evidence="6 7" key="1">
    <citation type="submission" date="2020-08" db="EMBL/GenBank/DDBJ databases">
        <title>Genomic Encyclopedia of Type Strains, Phase IV (KMG-IV): sequencing the most valuable type-strain genomes for metagenomic binning, comparative biology and taxonomic classification.</title>
        <authorList>
            <person name="Goeker M."/>
        </authorList>
    </citation>
    <scope>NUCLEOTIDE SEQUENCE [LARGE SCALE GENOMIC DNA]</scope>
    <source>
        <strain evidence="6 7">DSM 29007</strain>
    </source>
</reference>
<sequence length="252" mass="27028">MDLRTIVTYLDEYLRIRAVPDYPTALNGLQVDGGRTQVRRVAVAVDAAQATIDRAVAGGADLLIVHHGLFWDGNQPVTGRRYRRLKALLDADLPLYSAHLPLDVHPEVGNNAVLARELGIDIQGTFGEYKGSPVGVWGTVDEMLREALAARLDALLGVRVKLVPGGPERVRRVGVITGGAGGSVADAVAAGLDAFVTGEGAHHNFFDAEEGGINLLLGGHYATETWGVRALGKHLEEKFGIEWMFIDHPTGL</sequence>
<name>A0A841GZL6_9BACT</name>
<dbReference type="Proteomes" id="UP000582837">
    <property type="component" value="Unassembled WGS sequence"/>
</dbReference>
<keyword evidence="7" id="KW-1185">Reference proteome</keyword>
<proteinExistence type="inferred from homology"/>
<feature type="binding site" evidence="5">
    <location>
        <position position="224"/>
    </location>
    <ligand>
        <name>a divalent metal cation</name>
        <dbReference type="ChEBI" id="CHEBI:60240"/>
        <label>1</label>
    </ligand>
</feature>
<dbReference type="RefSeq" id="WP_170033977.1">
    <property type="nucleotide sequence ID" value="NZ_JABDTL010000001.1"/>
</dbReference>
<dbReference type="GO" id="GO:0046872">
    <property type="term" value="F:metal ion binding"/>
    <property type="evidence" value="ECO:0007669"/>
    <property type="project" value="UniProtKB-KW"/>
</dbReference>
<evidence type="ECO:0000256" key="3">
    <source>
        <dbReference type="ARBA" id="ARBA00022112"/>
    </source>
</evidence>
<dbReference type="InterPro" id="IPR036069">
    <property type="entry name" value="DUF34/NIF3_sf"/>
</dbReference>
<dbReference type="EMBL" id="JACHIA010000007">
    <property type="protein sequence ID" value="MBB6071255.1"/>
    <property type="molecule type" value="Genomic_DNA"/>
</dbReference>
<feature type="binding site" evidence="5">
    <location>
        <position position="220"/>
    </location>
    <ligand>
        <name>a divalent metal cation</name>
        <dbReference type="ChEBI" id="CHEBI:60240"/>
        <label>1</label>
    </ligand>
</feature>